<organism evidence="1 2">
    <name type="scientific">Ilex paraguariensis</name>
    <name type="common">yerba mate</name>
    <dbReference type="NCBI Taxonomy" id="185542"/>
    <lineage>
        <taxon>Eukaryota</taxon>
        <taxon>Viridiplantae</taxon>
        <taxon>Streptophyta</taxon>
        <taxon>Embryophyta</taxon>
        <taxon>Tracheophyta</taxon>
        <taxon>Spermatophyta</taxon>
        <taxon>Magnoliopsida</taxon>
        <taxon>eudicotyledons</taxon>
        <taxon>Gunneridae</taxon>
        <taxon>Pentapetalae</taxon>
        <taxon>asterids</taxon>
        <taxon>campanulids</taxon>
        <taxon>Aquifoliales</taxon>
        <taxon>Aquifoliaceae</taxon>
        <taxon>Ilex</taxon>
    </lineage>
</organism>
<sequence length="118" mass="13437">MGWRYKAGLGLIGVVVLIWVTSAEITQKIFAEYKHPFVLTYLGISLMVPEGEMQSCLIADIDLNKTEEGWPFISENPEDEFHMLEENHKLSSWEVTKCGLYLAPIWFATEPLSTDNTL</sequence>
<dbReference type="AlphaFoldDB" id="A0ABC8THT4"/>
<name>A0ABC8THT4_9AQUA</name>
<comment type="caution">
    <text evidence="1">The sequence shown here is derived from an EMBL/GenBank/DDBJ whole genome shotgun (WGS) entry which is preliminary data.</text>
</comment>
<proteinExistence type="predicted"/>
<accession>A0ABC8THT4</accession>
<reference evidence="1 2" key="1">
    <citation type="submission" date="2024-02" db="EMBL/GenBank/DDBJ databases">
        <authorList>
            <person name="Vignale AGUSTIN F."/>
            <person name="Sosa J E."/>
            <person name="Modenutti C."/>
        </authorList>
    </citation>
    <scope>NUCLEOTIDE SEQUENCE [LARGE SCALE GENOMIC DNA]</scope>
</reference>
<dbReference type="PANTHER" id="PTHR23051">
    <property type="entry name" value="SOLUTE CARRIER FAMILY 35, MEMBER F5"/>
    <property type="match status" value="1"/>
</dbReference>
<evidence type="ECO:0000313" key="2">
    <source>
        <dbReference type="Proteomes" id="UP001642360"/>
    </source>
</evidence>
<dbReference type="EMBL" id="CAUOFW020005190">
    <property type="protein sequence ID" value="CAK9168953.1"/>
    <property type="molecule type" value="Genomic_DNA"/>
</dbReference>
<keyword evidence="2" id="KW-1185">Reference proteome</keyword>
<dbReference type="Proteomes" id="UP001642360">
    <property type="component" value="Unassembled WGS sequence"/>
</dbReference>
<dbReference type="PANTHER" id="PTHR23051:SF9">
    <property type="entry name" value="EAMA DOMAIN-CONTAINING PROTEIN"/>
    <property type="match status" value="1"/>
</dbReference>
<protein>
    <submittedName>
        <fullName evidence="1">Uncharacterized protein</fullName>
    </submittedName>
</protein>
<evidence type="ECO:0000313" key="1">
    <source>
        <dbReference type="EMBL" id="CAK9168953.1"/>
    </source>
</evidence>
<gene>
    <name evidence="1" type="ORF">ILEXP_LOCUS38377</name>
</gene>